<name>A0ACC0XNJ0_9ROSI</name>
<dbReference type="EMBL" id="CM047746">
    <property type="protein sequence ID" value="KAJ0020860.1"/>
    <property type="molecule type" value="Genomic_DNA"/>
</dbReference>
<organism evidence="1 2">
    <name type="scientific">Pistacia integerrima</name>
    <dbReference type="NCBI Taxonomy" id="434235"/>
    <lineage>
        <taxon>Eukaryota</taxon>
        <taxon>Viridiplantae</taxon>
        <taxon>Streptophyta</taxon>
        <taxon>Embryophyta</taxon>
        <taxon>Tracheophyta</taxon>
        <taxon>Spermatophyta</taxon>
        <taxon>Magnoliopsida</taxon>
        <taxon>eudicotyledons</taxon>
        <taxon>Gunneridae</taxon>
        <taxon>Pentapetalae</taxon>
        <taxon>rosids</taxon>
        <taxon>malvids</taxon>
        <taxon>Sapindales</taxon>
        <taxon>Anacardiaceae</taxon>
        <taxon>Pistacia</taxon>
    </lineage>
</organism>
<accession>A0ACC0XNJ0</accession>
<dbReference type="Proteomes" id="UP001163603">
    <property type="component" value="Chromosome 11"/>
</dbReference>
<gene>
    <name evidence="1" type="ORF">Pint_31798</name>
</gene>
<sequence length="134" mass="15259">MQRRSAMVRQLFHYKEQLDPLEGDALNKAMRDTAYETISDIFSEENKAGGELRHGFGPRSKVFKNHSSLLKKLIKHKHGWVFNAPVDIKAIGLTDYCAIIKHPMDLGTVKSRLNKNWYKSQGKGEFNGGEKPKS</sequence>
<evidence type="ECO:0000313" key="2">
    <source>
        <dbReference type="Proteomes" id="UP001163603"/>
    </source>
</evidence>
<evidence type="ECO:0000313" key="1">
    <source>
        <dbReference type="EMBL" id="KAJ0020860.1"/>
    </source>
</evidence>
<proteinExistence type="predicted"/>
<protein>
    <submittedName>
        <fullName evidence="1">Uncharacterized protein</fullName>
    </submittedName>
</protein>
<comment type="caution">
    <text evidence="1">The sequence shown here is derived from an EMBL/GenBank/DDBJ whole genome shotgun (WGS) entry which is preliminary data.</text>
</comment>
<reference evidence="2" key="1">
    <citation type="journal article" date="2023" name="G3 (Bethesda)">
        <title>Genome assembly and association tests identify interacting loci associated with vigor, precocity, and sex in interspecific pistachio rootstocks.</title>
        <authorList>
            <person name="Palmer W."/>
            <person name="Jacygrad E."/>
            <person name="Sagayaradj S."/>
            <person name="Cavanaugh K."/>
            <person name="Han R."/>
            <person name="Bertier L."/>
            <person name="Beede B."/>
            <person name="Kafkas S."/>
            <person name="Golino D."/>
            <person name="Preece J."/>
            <person name="Michelmore R."/>
        </authorList>
    </citation>
    <scope>NUCLEOTIDE SEQUENCE [LARGE SCALE GENOMIC DNA]</scope>
</reference>
<keyword evidence="2" id="KW-1185">Reference proteome</keyword>